<dbReference type="SUPFAM" id="SSF52402">
    <property type="entry name" value="Adenine nucleotide alpha hydrolases-like"/>
    <property type="match status" value="2"/>
</dbReference>
<dbReference type="InterPro" id="IPR006015">
    <property type="entry name" value="Universal_stress_UspA"/>
</dbReference>
<accession>A0ABT0YE76</accession>
<evidence type="ECO:0000256" key="1">
    <source>
        <dbReference type="ARBA" id="ARBA00008791"/>
    </source>
</evidence>
<organism evidence="3 4">
    <name type="scientific">Paractinoplanes hotanensis</name>
    <dbReference type="NCBI Taxonomy" id="2906497"/>
    <lineage>
        <taxon>Bacteria</taxon>
        <taxon>Bacillati</taxon>
        <taxon>Actinomycetota</taxon>
        <taxon>Actinomycetes</taxon>
        <taxon>Micromonosporales</taxon>
        <taxon>Micromonosporaceae</taxon>
        <taxon>Paractinoplanes</taxon>
    </lineage>
</organism>
<evidence type="ECO:0000313" key="4">
    <source>
        <dbReference type="Proteomes" id="UP001523216"/>
    </source>
</evidence>
<reference evidence="3 4" key="1">
    <citation type="submission" date="2022-06" db="EMBL/GenBank/DDBJ databases">
        <title>Actinoplanes abujensis sp. nov., isolated from Nigerian arid soil.</title>
        <authorList>
            <person name="Ding P."/>
        </authorList>
    </citation>
    <scope>NUCLEOTIDE SEQUENCE [LARGE SCALE GENOMIC DNA]</scope>
    <source>
        <strain evidence="4">TRM88002</strain>
    </source>
</reference>
<dbReference type="PRINTS" id="PR01438">
    <property type="entry name" value="UNVRSLSTRESS"/>
</dbReference>
<dbReference type="InterPro" id="IPR006016">
    <property type="entry name" value="UspA"/>
</dbReference>
<name>A0ABT0YE76_9ACTN</name>
<dbReference type="PANTHER" id="PTHR31964">
    <property type="entry name" value="ADENINE NUCLEOTIDE ALPHA HYDROLASES-LIKE SUPERFAMILY PROTEIN"/>
    <property type="match status" value="1"/>
</dbReference>
<comment type="similarity">
    <text evidence="1">Belongs to the universal stress protein A family.</text>
</comment>
<evidence type="ECO:0000259" key="2">
    <source>
        <dbReference type="Pfam" id="PF00582"/>
    </source>
</evidence>
<comment type="caution">
    <text evidence="3">The sequence shown here is derived from an EMBL/GenBank/DDBJ whole genome shotgun (WGS) entry which is preliminary data.</text>
</comment>
<dbReference type="Pfam" id="PF00582">
    <property type="entry name" value="Usp"/>
    <property type="match status" value="2"/>
</dbReference>
<dbReference type="Gene3D" id="3.40.50.620">
    <property type="entry name" value="HUPs"/>
    <property type="match status" value="2"/>
</dbReference>
<dbReference type="Proteomes" id="UP001523216">
    <property type="component" value="Unassembled WGS sequence"/>
</dbReference>
<feature type="domain" description="UspA" evidence="2">
    <location>
        <begin position="5"/>
        <end position="142"/>
    </location>
</feature>
<dbReference type="RefSeq" id="WP_251804104.1">
    <property type="nucleotide sequence ID" value="NZ_JAMQOL010000076.1"/>
</dbReference>
<feature type="domain" description="UspA" evidence="2">
    <location>
        <begin position="151"/>
        <end position="287"/>
    </location>
</feature>
<dbReference type="PANTHER" id="PTHR31964:SF113">
    <property type="entry name" value="USPA DOMAIN-CONTAINING PROTEIN"/>
    <property type="match status" value="1"/>
</dbReference>
<keyword evidence="4" id="KW-1185">Reference proteome</keyword>
<evidence type="ECO:0000313" key="3">
    <source>
        <dbReference type="EMBL" id="MCM4084351.1"/>
    </source>
</evidence>
<dbReference type="EMBL" id="JAMQOL010000076">
    <property type="protein sequence ID" value="MCM4084351.1"/>
    <property type="molecule type" value="Genomic_DNA"/>
</dbReference>
<proteinExistence type="inferred from homology"/>
<dbReference type="InterPro" id="IPR014729">
    <property type="entry name" value="Rossmann-like_a/b/a_fold"/>
</dbReference>
<gene>
    <name evidence="3" type="ORF">LXN57_43140</name>
</gene>
<sequence>MTTNNRTVLVGTDGSPAARAAVRWAADEAHRRNTVLTILYAFTPEWVVDDNLPERRYVDLGAEHAEVVLADAEMDAHGVSADLEVRRMAVAGSPASLLLEAARSAAVAVVGHRGHGAFEDLLLGSVGQAVAAHAGCPVAVVRGRADLSSGPVLVGVDPSPAGSHAVELAFDQAGSRGCGLVALRAFRSPAPPWGADIAPSVVHLEEQLDLERRLLDEVLQPWRTKYPQVPVETRMSRFDAARALIEASCGAQLLVAGSRGSGHLAGNLFGSVSLHLLRHAACPVLVAHA</sequence>
<protein>
    <submittedName>
        <fullName evidence="3">Universal stress protein</fullName>
    </submittedName>
</protein>